<evidence type="ECO:0000256" key="3">
    <source>
        <dbReference type="SAM" id="Phobius"/>
    </source>
</evidence>
<evidence type="ECO:0000256" key="1">
    <source>
        <dbReference type="ARBA" id="ARBA00009003"/>
    </source>
</evidence>
<dbReference type="EMBL" id="CAJVOS010000035">
    <property type="protein sequence ID" value="CAG8158328.1"/>
    <property type="molecule type" value="Genomic_DNA"/>
</dbReference>
<feature type="region of interest" description="Disordered" evidence="2">
    <location>
        <begin position="40"/>
        <end position="59"/>
    </location>
</feature>
<dbReference type="SUPFAM" id="SSF53448">
    <property type="entry name" value="Nucleotide-diphospho-sugar transferases"/>
    <property type="match status" value="1"/>
</dbReference>
<evidence type="ECO:0000256" key="2">
    <source>
        <dbReference type="SAM" id="MobiDB-lite"/>
    </source>
</evidence>
<reference evidence="4" key="1">
    <citation type="submission" date="2021-07" db="EMBL/GenBank/DDBJ databases">
        <authorList>
            <person name="Branca A.L. A."/>
        </authorList>
    </citation>
    <scope>NUCLEOTIDE SEQUENCE</scope>
</reference>
<accession>A0A9W4HWG1</accession>
<feature type="transmembrane region" description="Helical" evidence="3">
    <location>
        <begin position="12"/>
        <end position="32"/>
    </location>
</feature>
<sequence length="415" mass="47310">MPSSKISSRAFFTPRKATCVFIIFIWFLFYHLPSPPVTQNNTRAGRPSPKNQAEERPHFLFRSPFRKSPDLKYEEKISNALERLAQVVLSRNHGNSISEERIWQVALGDGMRGADSQEFEARNDEWAYTVFRDQKATEFVTTELSTIPDIADAYNSYPHHVLRADLLRYLLLWYYGGFYADMDVFPARSIKSCSALQSFFPTSKDSIQDNTPNVSLVVGVEVDEPYASPQFMRDWHWTRSYGLIQYTMYAPRRFSPLLREAIVHVLSHTREHRKSHGGLFWSATYDEKTVLGVTGPDVFTDSILDTLSSSLPENHTLIQQSIAADAGIDDLVSETGEALKQVSWAPFHRVQDPICVQDHEHINGQSHGGLCVLPVSVWGNGQRHSKAGGFNDISACINHRFGRTWKKGWWEYIFG</sequence>
<organism evidence="4 5">
    <name type="scientific">Penicillium olsonii</name>
    <dbReference type="NCBI Taxonomy" id="99116"/>
    <lineage>
        <taxon>Eukaryota</taxon>
        <taxon>Fungi</taxon>
        <taxon>Dikarya</taxon>
        <taxon>Ascomycota</taxon>
        <taxon>Pezizomycotina</taxon>
        <taxon>Eurotiomycetes</taxon>
        <taxon>Eurotiomycetidae</taxon>
        <taxon>Eurotiales</taxon>
        <taxon>Aspergillaceae</taxon>
        <taxon>Penicillium</taxon>
    </lineage>
</organism>
<dbReference type="PANTHER" id="PTHR31834:SF9">
    <property type="entry name" value="INITIATION-SPECIFIC ALPHA-1,6-MANNOSYLTRANSFERASE"/>
    <property type="match status" value="1"/>
</dbReference>
<dbReference type="PANTHER" id="PTHR31834">
    <property type="entry name" value="INITIATION-SPECIFIC ALPHA-1,6-MANNOSYLTRANSFERASE"/>
    <property type="match status" value="1"/>
</dbReference>
<evidence type="ECO:0000313" key="4">
    <source>
        <dbReference type="EMBL" id="CAG8158328.1"/>
    </source>
</evidence>
<comment type="caution">
    <text evidence="4">The sequence shown here is derived from an EMBL/GenBank/DDBJ whole genome shotgun (WGS) entry which is preliminary data.</text>
</comment>
<comment type="similarity">
    <text evidence="1">Belongs to the glycosyltransferase 32 family.</text>
</comment>
<dbReference type="Pfam" id="PF04488">
    <property type="entry name" value="Gly_transf_sug"/>
    <property type="match status" value="1"/>
</dbReference>
<dbReference type="GO" id="GO:0000009">
    <property type="term" value="F:alpha-1,6-mannosyltransferase activity"/>
    <property type="evidence" value="ECO:0007669"/>
    <property type="project" value="InterPro"/>
</dbReference>
<dbReference type="Gene3D" id="3.90.550.20">
    <property type="match status" value="1"/>
</dbReference>
<keyword evidence="3" id="KW-0812">Transmembrane</keyword>
<proteinExistence type="inferred from homology"/>
<keyword evidence="3" id="KW-0472">Membrane</keyword>
<gene>
    <name evidence="4" type="ORF">POLS_LOCUS6282</name>
</gene>
<dbReference type="GO" id="GO:0006487">
    <property type="term" value="P:protein N-linked glycosylation"/>
    <property type="evidence" value="ECO:0007669"/>
    <property type="project" value="TreeGrafter"/>
</dbReference>
<dbReference type="Proteomes" id="UP001153618">
    <property type="component" value="Unassembled WGS sequence"/>
</dbReference>
<evidence type="ECO:0000313" key="5">
    <source>
        <dbReference type="Proteomes" id="UP001153618"/>
    </source>
</evidence>
<dbReference type="InterPro" id="IPR029044">
    <property type="entry name" value="Nucleotide-diphossugar_trans"/>
</dbReference>
<dbReference type="InterPro" id="IPR039367">
    <property type="entry name" value="Och1-like"/>
</dbReference>
<dbReference type="InterPro" id="IPR007577">
    <property type="entry name" value="GlycoTrfase_DXD_sugar-bd_CS"/>
</dbReference>
<protein>
    <submittedName>
        <fullName evidence="4">Uncharacterized protein</fullName>
    </submittedName>
</protein>
<keyword evidence="5" id="KW-1185">Reference proteome</keyword>
<dbReference type="OrthoDB" id="409543at2759"/>
<dbReference type="GO" id="GO:0000136">
    <property type="term" value="C:mannan polymerase complex"/>
    <property type="evidence" value="ECO:0007669"/>
    <property type="project" value="TreeGrafter"/>
</dbReference>
<keyword evidence="3" id="KW-1133">Transmembrane helix</keyword>
<dbReference type="AlphaFoldDB" id="A0A9W4HWG1"/>
<name>A0A9W4HWG1_PENOL</name>